<protein>
    <submittedName>
        <fullName evidence="3">Uncharacterized protein</fullName>
    </submittedName>
</protein>
<reference evidence="3 4" key="1">
    <citation type="journal article" date="2024" name="Commun. Biol.">
        <title>Comparative genomic analysis of thermophilic fungi reveals convergent evolutionary adaptations and gene losses.</title>
        <authorList>
            <person name="Steindorff A.S."/>
            <person name="Aguilar-Pontes M.V."/>
            <person name="Robinson A.J."/>
            <person name="Andreopoulos B."/>
            <person name="LaButti K."/>
            <person name="Kuo A."/>
            <person name="Mondo S."/>
            <person name="Riley R."/>
            <person name="Otillar R."/>
            <person name="Haridas S."/>
            <person name="Lipzen A."/>
            <person name="Grimwood J."/>
            <person name="Schmutz J."/>
            <person name="Clum A."/>
            <person name="Reid I.D."/>
            <person name="Moisan M.C."/>
            <person name="Butler G."/>
            <person name="Nguyen T.T.M."/>
            <person name="Dewar K."/>
            <person name="Conant G."/>
            <person name="Drula E."/>
            <person name="Henrissat B."/>
            <person name="Hansel C."/>
            <person name="Singer S."/>
            <person name="Hutchinson M.I."/>
            <person name="de Vries R.P."/>
            <person name="Natvig D.O."/>
            <person name="Powell A.J."/>
            <person name="Tsang A."/>
            <person name="Grigoriev I.V."/>
        </authorList>
    </citation>
    <scope>NUCLEOTIDE SEQUENCE [LARGE SCALE GENOMIC DNA]</scope>
    <source>
        <strain evidence="3 4">CBS 494.80</strain>
    </source>
</reference>
<proteinExistence type="predicted"/>
<keyword evidence="4" id="KW-1185">Reference proteome</keyword>
<keyword evidence="2" id="KW-0812">Transmembrane</keyword>
<dbReference type="Proteomes" id="UP001595075">
    <property type="component" value="Unassembled WGS sequence"/>
</dbReference>
<keyword evidence="2" id="KW-0472">Membrane</keyword>
<gene>
    <name evidence="3" type="ORF">VTL71DRAFT_11212</name>
</gene>
<comment type="caution">
    <text evidence="3">The sequence shown here is derived from an EMBL/GenBank/DDBJ whole genome shotgun (WGS) entry which is preliminary data.</text>
</comment>
<evidence type="ECO:0000256" key="1">
    <source>
        <dbReference type="SAM" id="MobiDB-lite"/>
    </source>
</evidence>
<dbReference type="EMBL" id="JAZHXI010000003">
    <property type="protein sequence ID" value="KAL2073886.1"/>
    <property type="molecule type" value="Genomic_DNA"/>
</dbReference>
<name>A0ABR4CVB6_9HELO</name>
<evidence type="ECO:0000256" key="2">
    <source>
        <dbReference type="SAM" id="Phobius"/>
    </source>
</evidence>
<feature type="compositionally biased region" description="Polar residues" evidence="1">
    <location>
        <begin position="78"/>
        <end position="90"/>
    </location>
</feature>
<evidence type="ECO:0000313" key="4">
    <source>
        <dbReference type="Proteomes" id="UP001595075"/>
    </source>
</evidence>
<evidence type="ECO:0000313" key="3">
    <source>
        <dbReference type="EMBL" id="KAL2073886.1"/>
    </source>
</evidence>
<organism evidence="3 4">
    <name type="scientific">Oculimacula yallundae</name>
    <dbReference type="NCBI Taxonomy" id="86028"/>
    <lineage>
        <taxon>Eukaryota</taxon>
        <taxon>Fungi</taxon>
        <taxon>Dikarya</taxon>
        <taxon>Ascomycota</taxon>
        <taxon>Pezizomycotina</taxon>
        <taxon>Leotiomycetes</taxon>
        <taxon>Helotiales</taxon>
        <taxon>Ploettnerulaceae</taxon>
        <taxon>Oculimacula</taxon>
    </lineage>
</organism>
<feature type="region of interest" description="Disordered" evidence="1">
    <location>
        <begin position="78"/>
        <end position="132"/>
    </location>
</feature>
<feature type="transmembrane region" description="Helical" evidence="2">
    <location>
        <begin position="259"/>
        <end position="280"/>
    </location>
</feature>
<accession>A0ABR4CVB6</accession>
<sequence length="452" mass="51255">MSRGRRANRTNFRVARASSTLAWSLSEPPISTKASTPSSSADIYNSTLYHPIRPWSLHSTIFFFALQCETPYSLRVSSATSSRRSMPQPNRKTRSAFTPPKGLVPKKDYTPRENPHPKKAIKPDLNRGSGERSRIMSQQRSALVPPTRSHAYDLAGIDMSVSYELTPKHITDMVSAQVSTFASSVNQLSVLQAEDRDYNHQRLGIDRQQLEIDRQRLVIDRQQTEINERQVEVNSRNSNNDARRFELARKNHEEFHIRWILSLAVFFFILWIVWSMLTALSQEKYTPRVNPHPKKAARLDLNKDTGNEKAKRMREDAKARKAKAIADAEAKLEHNPNAAQNLAISHQDHSSTQNRSSLELVNLPITLQVPLSQSNMHLEGVRFQYRPAVPRHSIEAVGPVSRARTLMPEELGDAVIDTMKVDGSVRFVDDTEPLGVAGMDENNGLWCLFLFD</sequence>
<keyword evidence="2" id="KW-1133">Transmembrane helix</keyword>
<feature type="compositionally biased region" description="Basic and acidic residues" evidence="1">
    <location>
        <begin position="105"/>
        <end position="132"/>
    </location>
</feature>